<sequence>MDALPRELLEQILCHASSGLNPLGLSATLRNFCFVAHRWKDIAQPLLFSKFTRCGHHYNQIKLLRTLLSCPHLQELVNCMWVEPWMMSDEGDGVRYGPHSDPDSVLDLYHQLALKPRFNHLVIKWDTGERRQGLHEIPSISSLVSSPNLTVISCYRLQGYPIGIFDLCASIRELHLYQSTFSGFYPTGGGRLTRDNEWENTLSQTRPRLLRLYVESADSVEAAVLKWFLHPQCAFDISELNTFHYLDASCQLESYERARQIVNRTSSTLEDFCYDPPADLGEENTYTSPRYATFDPLPHLRYLKLSLHQDENIWSWVLHFLSGLAHPEALEELQLPYSLTLPEELIAFEANGWERLDSYLTSLTFLRDGTSAGHRKFLNLKRVRIGFVSFRWTQNGESRSKNLAEVVPSLVPRCWALGIVEVSSSTVTGFVEDSDCWYHGPR</sequence>
<protein>
    <submittedName>
        <fullName evidence="1">Uncharacterized protein</fullName>
    </submittedName>
</protein>
<organism evidence="1 2">
    <name type="scientific">Pluteus cervinus</name>
    <dbReference type="NCBI Taxonomy" id="181527"/>
    <lineage>
        <taxon>Eukaryota</taxon>
        <taxon>Fungi</taxon>
        <taxon>Dikarya</taxon>
        <taxon>Basidiomycota</taxon>
        <taxon>Agaricomycotina</taxon>
        <taxon>Agaricomycetes</taxon>
        <taxon>Agaricomycetidae</taxon>
        <taxon>Agaricales</taxon>
        <taxon>Pluteineae</taxon>
        <taxon>Pluteaceae</taxon>
        <taxon>Pluteus</taxon>
    </lineage>
</organism>
<proteinExistence type="predicted"/>
<name>A0ACD3AB29_9AGAR</name>
<keyword evidence="2" id="KW-1185">Reference proteome</keyword>
<evidence type="ECO:0000313" key="1">
    <source>
        <dbReference type="EMBL" id="TFK62806.1"/>
    </source>
</evidence>
<dbReference type="Proteomes" id="UP000308600">
    <property type="component" value="Unassembled WGS sequence"/>
</dbReference>
<dbReference type="EMBL" id="ML208559">
    <property type="protein sequence ID" value="TFK62806.1"/>
    <property type="molecule type" value="Genomic_DNA"/>
</dbReference>
<evidence type="ECO:0000313" key="2">
    <source>
        <dbReference type="Proteomes" id="UP000308600"/>
    </source>
</evidence>
<reference evidence="1 2" key="1">
    <citation type="journal article" date="2019" name="Nat. Ecol. Evol.">
        <title>Megaphylogeny resolves global patterns of mushroom evolution.</title>
        <authorList>
            <person name="Varga T."/>
            <person name="Krizsan K."/>
            <person name="Foldi C."/>
            <person name="Dima B."/>
            <person name="Sanchez-Garcia M."/>
            <person name="Sanchez-Ramirez S."/>
            <person name="Szollosi G.J."/>
            <person name="Szarkandi J.G."/>
            <person name="Papp V."/>
            <person name="Albert L."/>
            <person name="Andreopoulos W."/>
            <person name="Angelini C."/>
            <person name="Antonin V."/>
            <person name="Barry K.W."/>
            <person name="Bougher N.L."/>
            <person name="Buchanan P."/>
            <person name="Buyck B."/>
            <person name="Bense V."/>
            <person name="Catcheside P."/>
            <person name="Chovatia M."/>
            <person name="Cooper J."/>
            <person name="Damon W."/>
            <person name="Desjardin D."/>
            <person name="Finy P."/>
            <person name="Geml J."/>
            <person name="Haridas S."/>
            <person name="Hughes K."/>
            <person name="Justo A."/>
            <person name="Karasinski D."/>
            <person name="Kautmanova I."/>
            <person name="Kiss B."/>
            <person name="Kocsube S."/>
            <person name="Kotiranta H."/>
            <person name="LaButti K.M."/>
            <person name="Lechner B.E."/>
            <person name="Liimatainen K."/>
            <person name="Lipzen A."/>
            <person name="Lukacs Z."/>
            <person name="Mihaltcheva S."/>
            <person name="Morgado L.N."/>
            <person name="Niskanen T."/>
            <person name="Noordeloos M.E."/>
            <person name="Ohm R.A."/>
            <person name="Ortiz-Santana B."/>
            <person name="Ovrebo C."/>
            <person name="Racz N."/>
            <person name="Riley R."/>
            <person name="Savchenko A."/>
            <person name="Shiryaev A."/>
            <person name="Soop K."/>
            <person name="Spirin V."/>
            <person name="Szebenyi C."/>
            <person name="Tomsovsky M."/>
            <person name="Tulloss R.E."/>
            <person name="Uehling J."/>
            <person name="Grigoriev I.V."/>
            <person name="Vagvolgyi C."/>
            <person name="Papp T."/>
            <person name="Martin F.M."/>
            <person name="Miettinen O."/>
            <person name="Hibbett D.S."/>
            <person name="Nagy L.G."/>
        </authorList>
    </citation>
    <scope>NUCLEOTIDE SEQUENCE [LARGE SCALE GENOMIC DNA]</scope>
    <source>
        <strain evidence="1 2">NL-1719</strain>
    </source>
</reference>
<accession>A0ACD3AB29</accession>
<gene>
    <name evidence="1" type="ORF">BDN72DRAFT_902936</name>
</gene>